<dbReference type="GO" id="GO:0016020">
    <property type="term" value="C:membrane"/>
    <property type="evidence" value="ECO:0007669"/>
    <property type="project" value="UniProtKB-SubCell"/>
</dbReference>
<feature type="transmembrane region" description="Helical" evidence="5">
    <location>
        <begin position="29"/>
        <end position="46"/>
    </location>
</feature>
<feature type="transmembrane region" description="Helical" evidence="5">
    <location>
        <begin position="257"/>
        <end position="277"/>
    </location>
</feature>
<evidence type="ECO:0000259" key="6">
    <source>
        <dbReference type="Pfam" id="PF00892"/>
    </source>
</evidence>
<name>A0A9X3X7G6_9BACT</name>
<feature type="transmembrane region" description="Helical" evidence="5">
    <location>
        <begin position="58"/>
        <end position="81"/>
    </location>
</feature>
<evidence type="ECO:0000256" key="4">
    <source>
        <dbReference type="ARBA" id="ARBA00023136"/>
    </source>
</evidence>
<dbReference type="EMBL" id="JAGTJJ010000017">
    <property type="protein sequence ID" value="MDC3983985.1"/>
    <property type="molecule type" value="Genomic_DNA"/>
</dbReference>
<dbReference type="InterPro" id="IPR000620">
    <property type="entry name" value="EamA_dom"/>
</dbReference>
<evidence type="ECO:0000313" key="7">
    <source>
        <dbReference type="EMBL" id="MDC3983985.1"/>
    </source>
</evidence>
<gene>
    <name evidence="7" type="ORF">KEG57_25980</name>
</gene>
<keyword evidence="2 5" id="KW-0812">Transmembrane</keyword>
<evidence type="ECO:0000256" key="5">
    <source>
        <dbReference type="SAM" id="Phobius"/>
    </source>
</evidence>
<feature type="transmembrane region" description="Helical" evidence="5">
    <location>
        <begin position="138"/>
        <end position="156"/>
    </location>
</feature>
<protein>
    <submittedName>
        <fullName evidence="7">DMT family transporter</fullName>
    </submittedName>
</protein>
<feature type="transmembrane region" description="Helical" evidence="5">
    <location>
        <begin position="87"/>
        <end position="105"/>
    </location>
</feature>
<dbReference type="PANTHER" id="PTHR22911">
    <property type="entry name" value="ACYL-MALONYL CONDENSING ENZYME-RELATED"/>
    <property type="match status" value="1"/>
</dbReference>
<accession>A0A9X3X7G6</accession>
<dbReference type="Pfam" id="PF00892">
    <property type="entry name" value="EamA"/>
    <property type="match status" value="1"/>
</dbReference>
<keyword evidence="3 5" id="KW-1133">Transmembrane helix</keyword>
<dbReference type="InterPro" id="IPR037185">
    <property type="entry name" value="EmrE-like"/>
</dbReference>
<organism evidence="7 8">
    <name type="scientific">Polyangium jinanense</name>
    <dbReference type="NCBI Taxonomy" id="2829994"/>
    <lineage>
        <taxon>Bacteria</taxon>
        <taxon>Pseudomonadati</taxon>
        <taxon>Myxococcota</taxon>
        <taxon>Polyangia</taxon>
        <taxon>Polyangiales</taxon>
        <taxon>Polyangiaceae</taxon>
        <taxon>Polyangium</taxon>
    </lineage>
</organism>
<feature type="transmembrane region" description="Helical" evidence="5">
    <location>
        <begin position="231"/>
        <end position="251"/>
    </location>
</feature>
<evidence type="ECO:0000256" key="3">
    <source>
        <dbReference type="ARBA" id="ARBA00022989"/>
    </source>
</evidence>
<proteinExistence type="predicted"/>
<evidence type="ECO:0000313" key="8">
    <source>
        <dbReference type="Proteomes" id="UP001151081"/>
    </source>
</evidence>
<evidence type="ECO:0000256" key="2">
    <source>
        <dbReference type="ARBA" id="ARBA00022692"/>
    </source>
</evidence>
<keyword evidence="8" id="KW-1185">Reference proteome</keyword>
<comment type="caution">
    <text evidence="7">The sequence shown here is derived from an EMBL/GenBank/DDBJ whole genome shotgun (WGS) entry which is preliminary data.</text>
</comment>
<sequence length="295" mass="30371">MVVAQVLFTIMGICTRLGAQKLPWSEVAAARAVLGAVVAIAVARMRGAPLVIHDRRTAWARSICGTVAMFCTFYTFGAPAIALGDAVTLGATSPIFIAILAPWLLGERSSRIVWVATTIAFAGVALVAGPSFRLSGSLSLVSLLGAVASALAMIWLRRLGTGRSGTPRESPEAIVAHFSLVAGVSLSLVALPTLRMPDLEGALFLLGTGASGAFAQIAMTRAYALDRAARVGVWSYLGVVLTHFAAIVILGEPEKPVGLAGAALVIAAGVGLTWSGLREARATAALVSPPCQTGR</sequence>
<feature type="transmembrane region" description="Helical" evidence="5">
    <location>
        <begin position="112"/>
        <end position="132"/>
    </location>
</feature>
<evidence type="ECO:0000256" key="1">
    <source>
        <dbReference type="ARBA" id="ARBA00004141"/>
    </source>
</evidence>
<dbReference type="Proteomes" id="UP001151081">
    <property type="component" value="Unassembled WGS sequence"/>
</dbReference>
<dbReference type="AlphaFoldDB" id="A0A9X3X7G6"/>
<dbReference type="SUPFAM" id="SSF103481">
    <property type="entry name" value="Multidrug resistance efflux transporter EmrE"/>
    <property type="match status" value="2"/>
</dbReference>
<comment type="subcellular location">
    <subcellularLocation>
        <location evidence="1">Membrane</location>
        <topology evidence="1">Multi-pass membrane protein</topology>
    </subcellularLocation>
</comment>
<feature type="domain" description="EamA" evidence="6">
    <location>
        <begin position="2"/>
        <end position="127"/>
    </location>
</feature>
<feature type="transmembrane region" description="Helical" evidence="5">
    <location>
        <begin position="176"/>
        <end position="195"/>
    </location>
</feature>
<reference evidence="7 8" key="1">
    <citation type="submission" date="2021-04" db="EMBL/GenBank/DDBJ databases">
        <title>Genome analysis of Polyangium sp.</title>
        <authorList>
            <person name="Li Y."/>
            <person name="Wang J."/>
        </authorList>
    </citation>
    <scope>NUCLEOTIDE SEQUENCE [LARGE SCALE GENOMIC DNA]</scope>
    <source>
        <strain evidence="7 8">SDU14</strain>
    </source>
</reference>
<dbReference type="PANTHER" id="PTHR22911:SF6">
    <property type="entry name" value="SOLUTE CARRIER FAMILY 35 MEMBER G1"/>
    <property type="match status" value="1"/>
</dbReference>
<keyword evidence="4 5" id="KW-0472">Membrane</keyword>
<feature type="transmembrane region" description="Helical" evidence="5">
    <location>
        <begin position="201"/>
        <end position="219"/>
    </location>
</feature>